<name>A0A2T1HNZ1_9HYPH</name>
<evidence type="ECO:0000313" key="2">
    <source>
        <dbReference type="Proteomes" id="UP000239772"/>
    </source>
</evidence>
<keyword evidence="2" id="KW-1185">Reference proteome</keyword>
<dbReference type="Proteomes" id="UP000239772">
    <property type="component" value="Unassembled WGS sequence"/>
</dbReference>
<reference evidence="2" key="1">
    <citation type="submission" date="2018-03" db="EMBL/GenBank/DDBJ databases">
        <authorList>
            <person name="Sun L."/>
            <person name="Liu H."/>
            <person name="Chen W."/>
            <person name="Huang K."/>
            <person name="Liu W."/>
            <person name="Gao X."/>
        </authorList>
    </citation>
    <scope>NUCLEOTIDE SEQUENCE [LARGE SCALE GENOMIC DNA]</scope>
    <source>
        <strain evidence="2">SH9</strain>
    </source>
</reference>
<organism evidence="1 2">
    <name type="scientific">Alsobacter soli</name>
    <dbReference type="NCBI Taxonomy" id="2109933"/>
    <lineage>
        <taxon>Bacteria</taxon>
        <taxon>Pseudomonadati</taxon>
        <taxon>Pseudomonadota</taxon>
        <taxon>Alphaproteobacteria</taxon>
        <taxon>Hyphomicrobiales</taxon>
        <taxon>Alsobacteraceae</taxon>
        <taxon>Alsobacter</taxon>
    </lineage>
</organism>
<dbReference type="InterPro" id="IPR011990">
    <property type="entry name" value="TPR-like_helical_dom_sf"/>
</dbReference>
<evidence type="ECO:0008006" key="3">
    <source>
        <dbReference type="Google" id="ProtNLM"/>
    </source>
</evidence>
<dbReference type="OrthoDB" id="6193797at2"/>
<dbReference type="RefSeq" id="WP_106339276.1">
    <property type="nucleotide sequence ID" value="NZ_PVZS01000029.1"/>
</dbReference>
<dbReference type="EMBL" id="PVZS01000029">
    <property type="protein sequence ID" value="PSC03239.1"/>
    <property type="molecule type" value="Genomic_DNA"/>
</dbReference>
<protein>
    <recommendedName>
        <fullName evidence="3">Glycosyltransferase</fullName>
    </recommendedName>
</protein>
<gene>
    <name evidence="1" type="ORF">SLNSH_20055</name>
</gene>
<dbReference type="SUPFAM" id="SSF53756">
    <property type="entry name" value="UDP-Glycosyltransferase/glycogen phosphorylase"/>
    <property type="match status" value="1"/>
</dbReference>
<dbReference type="SUPFAM" id="SSF48452">
    <property type="entry name" value="TPR-like"/>
    <property type="match status" value="1"/>
</dbReference>
<proteinExistence type="predicted"/>
<dbReference type="Gene3D" id="1.25.40.10">
    <property type="entry name" value="Tetratricopeptide repeat domain"/>
    <property type="match status" value="1"/>
</dbReference>
<comment type="caution">
    <text evidence="1">The sequence shown here is derived from an EMBL/GenBank/DDBJ whole genome shotgun (WGS) entry which is preliminary data.</text>
</comment>
<dbReference type="AlphaFoldDB" id="A0A2T1HNZ1"/>
<dbReference type="Gene3D" id="3.40.50.2000">
    <property type="entry name" value="Glycogen Phosphorylase B"/>
    <property type="match status" value="1"/>
</dbReference>
<evidence type="ECO:0000313" key="1">
    <source>
        <dbReference type="EMBL" id="PSC03239.1"/>
    </source>
</evidence>
<accession>A0A2T1HNZ1</accession>
<sequence>MAVSSLAAKTTPRALNRAEPQHVDALLRLADYEQSQRRFAGAIGLYRVALGLEPGNLHAAARLARALFCAERWDEAWPAYHAARFRLMPDPPRVTGRDAEGRPRDLPCWTGGPAPRRLLVLCEQGLGDTIQFVRFLPALAERGVEITLAAPARLHALLRSVPCRMTLLEAASGAVRAVDGWTNLLDLPHALRMPPSGYPARRSYISPDPARLAAWSERLGEGRLVGIQWRGNPAAPGDAARSAALADFAPLADLPGVRLVCLQKDATPEELNACPFRDRILHLGPDFDAGPDAFLDAAAVLFLLERTVTVDTAVVHLAGALGRPADLVLAPEADWRWLDRQEETVWYPSVRLRRRRVGEPWSAAVARAARDLGAPDLAGAVAESAPPLAPTSVGDLVDRLSILALKATRMRSPAKRANVAAERAALEAARASLALNDADFAPLEEALQQVNATLWDVEDALRACEARGDFGPEFVRLARMVYVTNDRRAALKREINLRAGSALVEEKSYG</sequence>